<name>A0ACC3ALG3_9EURO</name>
<evidence type="ECO:0000313" key="2">
    <source>
        <dbReference type="Proteomes" id="UP001177260"/>
    </source>
</evidence>
<accession>A0ACC3ALG3</accession>
<reference evidence="1 2" key="1">
    <citation type="journal article" date="2023" name="ACS Omega">
        <title>Identification of the Neoaspergillic Acid Biosynthesis Gene Cluster by Establishing an In Vitro CRISPR-Ribonucleoprotein Genetic System in Aspergillus melleus.</title>
        <authorList>
            <person name="Yuan B."/>
            <person name="Grau M.F."/>
            <person name="Murata R.M."/>
            <person name="Torok T."/>
            <person name="Venkateswaran K."/>
            <person name="Stajich J.E."/>
            <person name="Wang C.C.C."/>
        </authorList>
    </citation>
    <scope>NUCLEOTIDE SEQUENCE [LARGE SCALE GENOMIC DNA]</scope>
    <source>
        <strain evidence="1 2">IMV 1140</strain>
    </source>
</reference>
<dbReference type="Proteomes" id="UP001177260">
    <property type="component" value="Unassembled WGS sequence"/>
</dbReference>
<gene>
    <name evidence="1" type="ORF">N8T08_002854</name>
</gene>
<proteinExistence type="predicted"/>
<protein>
    <submittedName>
        <fullName evidence="1">Uncharacterized protein</fullName>
    </submittedName>
</protein>
<keyword evidence="2" id="KW-1185">Reference proteome</keyword>
<comment type="caution">
    <text evidence="1">The sequence shown here is derived from an EMBL/GenBank/DDBJ whole genome shotgun (WGS) entry which is preliminary data.</text>
</comment>
<dbReference type="EMBL" id="JAOPJF010000167">
    <property type="protein sequence ID" value="KAK1138313.1"/>
    <property type="molecule type" value="Genomic_DNA"/>
</dbReference>
<evidence type="ECO:0000313" key="1">
    <source>
        <dbReference type="EMBL" id="KAK1138313.1"/>
    </source>
</evidence>
<organism evidence="1 2">
    <name type="scientific">Aspergillus melleus</name>
    <dbReference type="NCBI Taxonomy" id="138277"/>
    <lineage>
        <taxon>Eukaryota</taxon>
        <taxon>Fungi</taxon>
        <taxon>Dikarya</taxon>
        <taxon>Ascomycota</taxon>
        <taxon>Pezizomycotina</taxon>
        <taxon>Eurotiomycetes</taxon>
        <taxon>Eurotiomycetidae</taxon>
        <taxon>Eurotiales</taxon>
        <taxon>Aspergillaceae</taxon>
        <taxon>Aspergillus</taxon>
        <taxon>Aspergillus subgen. Circumdati</taxon>
    </lineage>
</organism>
<sequence>MTSSITPCLHRKHSGFISANVWRDRAEHARRNALVDQGIGLAIDAQGSDDYDYAVVLADLYSPTDTDLSTLRGVLELARAQLRSRHECKAWANPRGKNSAEALRVRFWLQTRAYTAAEIYQELMQVIQEFVTMEETKNATLSVPVYPGDVLDVMINFGEDGIVDIDFLLDESDEL</sequence>